<dbReference type="SUPFAM" id="SSF56645">
    <property type="entry name" value="Acyl-CoA dehydrogenase NM domain-like"/>
    <property type="match status" value="1"/>
</dbReference>
<protein>
    <submittedName>
        <fullName evidence="8">Alkylation response protein AidB-like acyl-CoA dehydrogenase</fullName>
    </submittedName>
</protein>
<evidence type="ECO:0000256" key="4">
    <source>
        <dbReference type="ARBA" id="ARBA00022827"/>
    </source>
</evidence>
<dbReference type="InterPro" id="IPR037069">
    <property type="entry name" value="AcylCoA_DH/ox_N_sf"/>
</dbReference>
<sequence length="367" mass="38045">MDFTFSPEQDEAAELAARILADRTGTERLRAVEAAGDRFDRELWAELGSAGLLSLAVPEAHGGAGLGLVELCRVLVEVGRRVAPVPLAVHGAAALLLAEHAGADQQARWLPAAGGGTVVLTAAVAEERSHLPSRPVVAAEPHADGWVLSGTKVLVRAGAAAAAYLVSASTPEGVGVFLVEAGAPGLGMATGRTSDGDTVARLDLGRTPAEPVGAPGDATAARLGHLLTVCTAAELLGVTQEALQLTAGYARTREQFGRPIGTFQAVSQRLADGYIDVLGQRLVLWSAVWRLAEGLPADTEVAVAKLWAADAAHRLAHTTVHVHGGVGIDLDGEAHRYFTTAKRFEFAFGSATEQALEIGRRLAAEPA</sequence>
<dbReference type="Gene3D" id="2.40.110.10">
    <property type="entry name" value="Butyryl-CoA Dehydrogenase, subunit A, domain 2"/>
    <property type="match status" value="1"/>
</dbReference>
<dbReference type="PANTHER" id="PTHR43884">
    <property type="entry name" value="ACYL-COA DEHYDROGENASE"/>
    <property type="match status" value="1"/>
</dbReference>
<dbReference type="RefSeq" id="WP_179616664.1">
    <property type="nucleotide sequence ID" value="NZ_CP059163.1"/>
</dbReference>
<feature type="domain" description="Acyl-CoA dehydrogenase/oxidase N-terminal" evidence="7">
    <location>
        <begin position="7"/>
        <end position="113"/>
    </location>
</feature>
<dbReference type="AlphaFoldDB" id="A0A7Y9F3Z1"/>
<gene>
    <name evidence="8" type="ORF">BKA08_003411</name>
</gene>
<dbReference type="InterPro" id="IPR046373">
    <property type="entry name" value="Acyl-CoA_Oxase/DH_mid-dom_sf"/>
</dbReference>
<evidence type="ECO:0000259" key="7">
    <source>
        <dbReference type="Pfam" id="PF02771"/>
    </source>
</evidence>
<evidence type="ECO:0000313" key="9">
    <source>
        <dbReference type="Proteomes" id="UP000516957"/>
    </source>
</evidence>
<dbReference type="InterPro" id="IPR036250">
    <property type="entry name" value="AcylCo_DH-like_C"/>
</dbReference>
<accession>A0A7Y9F3Z1</accession>
<proteinExistence type="inferred from homology"/>
<reference evidence="8 9" key="1">
    <citation type="submission" date="2020-07" db="EMBL/GenBank/DDBJ databases">
        <title>Sequencing the genomes of 1000 actinobacteria strains.</title>
        <authorList>
            <person name="Klenk H.-P."/>
        </authorList>
    </citation>
    <scope>NUCLEOTIDE SEQUENCE [LARGE SCALE GENOMIC DNA]</scope>
    <source>
        <strain evidence="8 9">DSM 18965</strain>
    </source>
</reference>
<evidence type="ECO:0000256" key="3">
    <source>
        <dbReference type="ARBA" id="ARBA00022630"/>
    </source>
</evidence>
<dbReference type="InterPro" id="IPR013786">
    <property type="entry name" value="AcylCoA_DH/ox_N"/>
</dbReference>
<dbReference type="GO" id="GO:0050660">
    <property type="term" value="F:flavin adenine dinucleotide binding"/>
    <property type="evidence" value="ECO:0007669"/>
    <property type="project" value="InterPro"/>
</dbReference>
<dbReference type="SUPFAM" id="SSF47203">
    <property type="entry name" value="Acyl-CoA dehydrogenase C-terminal domain-like"/>
    <property type="match status" value="1"/>
</dbReference>
<evidence type="ECO:0000259" key="6">
    <source>
        <dbReference type="Pfam" id="PF00441"/>
    </source>
</evidence>
<evidence type="ECO:0000256" key="2">
    <source>
        <dbReference type="ARBA" id="ARBA00009347"/>
    </source>
</evidence>
<dbReference type="Gene3D" id="1.10.540.10">
    <property type="entry name" value="Acyl-CoA dehydrogenase/oxidase, N-terminal domain"/>
    <property type="match status" value="1"/>
</dbReference>
<comment type="similarity">
    <text evidence="2">Belongs to the acyl-CoA dehydrogenase family.</text>
</comment>
<dbReference type="Proteomes" id="UP000516957">
    <property type="component" value="Unassembled WGS sequence"/>
</dbReference>
<comment type="caution">
    <text evidence="8">The sequence shown here is derived from an EMBL/GenBank/DDBJ whole genome shotgun (WGS) entry which is preliminary data.</text>
</comment>
<keyword evidence="5" id="KW-0560">Oxidoreductase</keyword>
<dbReference type="Pfam" id="PF00441">
    <property type="entry name" value="Acyl-CoA_dh_1"/>
    <property type="match status" value="1"/>
</dbReference>
<dbReference type="Gene3D" id="1.20.140.10">
    <property type="entry name" value="Butyryl-CoA Dehydrogenase, subunit A, domain 3"/>
    <property type="match status" value="1"/>
</dbReference>
<keyword evidence="9" id="KW-1185">Reference proteome</keyword>
<dbReference type="InterPro" id="IPR009100">
    <property type="entry name" value="AcylCoA_DH/oxidase_NM_dom_sf"/>
</dbReference>
<keyword evidence="4" id="KW-0274">FAD</keyword>
<feature type="domain" description="Acyl-CoA dehydrogenase/oxidase C-terminal" evidence="6">
    <location>
        <begin position="229"/>
        <end position="362"/>
    </location>
</feature>
<evidence type="ECO:0000256" key="1">
    <source>
        <dbReference type="ARBA" id="ARBA00001974"/>
    </source>
</evidence>
<organism evidence="8 9">
    <name type="scientific">Nocardioides marinisabuli</name>
    <dbReference type="NCBI Taxonomy" id="419476"/>
    <lineage>
        <taxon>Bacteria</taxon>
        <taxon>Bacillati</taxon>
        <taxon>Actinomycetota</taxon>
        <taxon>Actinomycetes</taxon>
        <taxon>Propionibacteriales</taxon>
        <taxon>Nocardioidaceae</taxon>
        <taxon>Nocardioides</taxon>
    </lineage>
</organism>
<evidence type="ECO:0000256" key="5">
    <source>
        <dbReference type="ARBA" id="ARBA00023002"/>
    </source>
</evidence>
<dbReference type="InterPro" id="IPR009075">
    <property type="entry name" value="AcylCo_DH/oxidase_C"/>
</dbReference>
<comment type="cofactor">
    <cofactor evidence="1">
        <name>FAD</name>
        <dbReference type="ChEBI" id="CHEBI:57692"/>
    </cofactor>
</comment>
<name>A0A7Y9F3Z1_9ACTN</name>
<keyword evidence="3" id="KW-0285">Flavoprotein</keyword>
<dbReference type="GO" id="GO:0003995">
    <property type="term" value="F:acyl-CoA dehydrogenase activity"/>
    <property type="evidence" value="ECO:0007669"/>
    <property type="project" value="TreeGrafter"/>
</dbReference>
<evidence type="ECO:0000313" key="8">
    <source>
        <dbReference type="EMBL" id="NYD59173.1"/>
    </source>
</evidence>
<dbReference type="PANTHER" id="PTHR43884:SF20">
    <property type="entry name" value="ACYL-COA DEHYDROGENASE FADE28"/>
    <property type="match status" value="1"/>
</dbReference>
<dbReference type="Pfam" id="PF02771">
    <property type="entry name" value="Acyl-CoA_dh_N"/>
    <property type="match status" value="1"/>
</dbReference>
<dbReference type="EMBL" id="JACCBE010000001">
    <property type="protein sequence ID" value="NYD59173.1"/>
    <property type="molecule type" value="Genomic_DNA"/>
</dbReference>